<dbReference type="InterPro" id="IPR035986">
    <property type="entry name" value="PKD_dom_sf"/>
</dbReference>
<protein>
    <submittedName>
        <fullName evidence="2">PKD domain-containing protein</fullName>
    </submittedName>
</protein>
<evidence type="ECO:0000259" key="1">
    <source>
        <dbReference type="PROSITE" id="PS50093"/>
    </source>
</evidence>
<keyword evidence="3" id="KW-1185">Reference proteome</keyword>
<dbReference type="EMBL" id="RWIS01000001">
    <property type="protein sequence ID" value="RSK37600.1"/>
    <property type="molecule type" value="Genomic_DNA"/>
</dbReference>
<evidence type="ECO:0000313" key="2">
    <source>
        <dbReference type="EMBL" id="RSK37600.1"/>
    </source>
</evidence>
<reference evidence="2 3" key="1">
    <citation type="submission" date="2018-12" db="EMBL/GenBank/DDBJ databases">
        <authorList>
            <person name="Feng G."/>
            <person name="Zhu H."/>
        </authorList>
    </citation>
    <scope>NUCLEOTIDE SEQUENCE [LARGE SCALE GENOMIC DNA]</scope>
    <source>
        <strain evidence="2 3">9PBR-2</strain>
    </source>
</reference>
<dbReference type="SMART" id="SM00089">
    <property type="entry name" value="PKD"/>
    <property type="match status" value="1"/>
</dbReference>
<dbReference type="InterPro" id="IPR000601">
    <property type="entry name" value="PKD_dom"/>
</dbReference>
<dbReference type="InterPro" id="IPR022409">
    <property type="entry name" value="PKD/Chitinase_dom"/>
</dbReference>
<dbReference type="InterPro" id="IPR013783">
    <property type="entry name" value="Ig-like_fold"/>
</dbReference>
<dbReference type="AlphaFoldDB" id="A0A428JUC8"/>
<dbReference type="Pfam" id="PF18911">
    <property type="entry name" value="PKD_4"/>
    <property type="match status" value="1"/>
</dbReference>
<dbReference type="Proteomes" id="UP000280066">
    <property type="component" value="Unassembled WGS sequence"/>
</dbReference>
<feature type="domain" description="PKD" evidence="1">
    <location>
        <begin position="85"/>
        <end position="131"/>
    </location>
</feature>
<dbReference type="CDD" id="cd00146">
    <property type="entry name" value="PKD"/>
    <property type="match status" value="1"/>
</dbReference>
<gene>
    <name evidence="2" type="ORF">EI290_02845</name>
</gene>
<evidence type="ECO:0000313" key="3">
    <source>
        <dbReference type="Proteomes" id="UP000280066"/>
    </source>
</evidence>
<dbReference type="SUPFAM" id="SSF49299">
    <property type="entry name" value="PKD domain"/>
    <property type="match status" value="1"/>
</dbReference>
<dbReference type="Gene3D" id="2.60.40.10">
    <property type="entry name" value="Immunoglobulins"/>
    <property type="match status" value="1"/>
</dbReference>
<organism evidence="2 3">
    <name type="scientific">Hymenobacter metallilatus</name>
    <dbReference type="NCBI Taxonomy" id="2493666"/>
    <lineage>
        <taxon>Bacteria</taxon>
        <taxon>Pseudomonadati</taxon>
        <taxon>Bacteroidota</taxon>
        <taxon>Cytophagia</taxon>
        <taxon>Cytophagales</taxon>
        <taxon>Hymenobacteraceae</taxon>
        <taxon>Hymenobacter</taxon>
    </lineage>
</organism>
<dbReference type="OrthoDB" id="753168at2"/>
<proteinExistence type="predicted"/>
<name>A0A428JUC8_9BACT</name>
<sequence>MFHHLTPLSHHSSFPPDIPMKNIVRIAALGLLAAPLLLASCQKEGDDYTLEGGVPQSSFTFQANTVEFPTVVTFTSTSTDGFINQWNFGDNSLGTGTTVTHTYAQPGSYQVELITAGRGGTGISSKQTIVIPDACGNAAFSKLVDCAGSGTRVWAFSNAPGAIVRESATGAVLSTSTTLPACQLDDQFAFTKSYSLNYESAGQTYKNGSCGTSLTNSGGFVFRPNSSGNPQIVLKGKGAFIGTPDSVVNKTYDILEATDTRLKLRGTNPDGTRTVLTLAPYDATAPIKLLLTGGSSRTWKLDNAADAPITVGTEANPLAYFAGAAAGTLPACQTDDDYTFTTANVFTYDAKAETFSAAAGYTCSAPLSGTSPYVFGPASGTGLAQFTLTRAGAFIAATDASPTERVYRILSIDNQKMVLRAGSGQNGGTVFTIKMVVK</sequence>
<comment type="caution">
    <text evidence="2">The sequence shown here is derived from an EMBL/GenBank/DDBJ whole genome shotgun (WGS) entry which is preliminary data.</text>
</comment>
<accession>A0A428JUC8</accession>
<dbReference type="PROSITE" id="PS50093">
    <property type="entry name" value="PKD"/>
    <property type="match status" value="1"/>
</dbReference>